<feature type="compositionally biased region" description="Basic and acidic residues" evidence="1">
    <location>
        <begin position="275"/>
        <end position="291"/>
    </location>
</feature>
<dbReference type="Proteomes" id="UP001213000">
    <property type="component" value="Unassembled WGS sequence"/>
</dbReference>
<dbReference type="PANTHER" id="PTHR36223">
    <property type="entry name" value="BETA-LACTAMASE-TYPE TRANSPEPTIDASE FOLD DOMAIN CONTAINING PROTEIN"/>
    <property type="match status" value="1"/>
</dbReference>
<evidence type="ECO:0000313" key="3">
    <source>
        <dbReference type="EMBL" id="KAJ3571504.1"/>
    </source>
</evidence>
<evidence type="ECO:0000259" key="2">
    <source>
        <dbReference type="Pfam" id="PF25534"/>
    </source>
</evidence>
<comment type="caution">
    <text evidence="3">The sequence shown here is derived from an EMBL/GenBank/DDBJ whole genome shotgun (WGS) entry which is preliminary data.</text>
</comment>
<accession>A0AAD5YTM9</accession>
<feature type="compositionally biased region" description="Basic and acidic residues" evidence="1">
    <location>
        <begin position="214"/>
        <end position="230"/>
    </location>
</feature>
<feature type="compositionally biased region" description="Acidic residues" evidence="1">
    <location>
        <begin position="236"/>
        <end position="245"/>
    </location>
</feature>
<dbReference type="PANTHER" id="PTHR36223:SF1">
    <property type="entry name" value="TRANSCRIPTION ELONGATION FACTOR EAF N-TERMINAL DOMAIN-CONTAINING PROTEIN"/>
    <property type="match status" value="1"/>
</dbReference>
<name>A0AAD5YTM9_9AGAR</name>
<dbReference type="EMBL" id="JANIEX010000182">
    <property type="protein sequence ID" value="KAJ3571504.1"/>
    <property type="molecule type" value="Genomic_DNA"/>
</dbReference>
<dbReference type="Pfam" id="PF25534">
    <property type="entry name" value="DUF7918"/>
    <property type="match status" value="1"/>
</dbReference>
<feature type="domain" description="DUF7918" evidence="2">
    <location>
        <begin position="7"/>
        <end position="196"/>
    </location>
</feature>
<dbReference type="InterPro" id="IPR057678">
    <property type="entry name" value="DUF7918"/>
</dbReference>
<proteinExistence type="predicted"/>
<evidence type="ECO:0000313" key="4">
    <source>
        <dbReference type="Proteomes" id="UP001213000"/>
    </source>
</evidence>
<organism evidence="3 4">
    <name type="scientific">Leucocoprinus birnbaumii</name>
    <dbReference type="NCBI Taxonomy" id="56174"/>
    <lineage>
        <taxon>Eukaryota</taxon>
        <taxon>Fungi</taxon>
        <taxon>Dikarya</taxon>
        <taxon>Basidiomycota</taxon>
        <taxon>Agaricomycotina</taxon>
        <taxon>Agaricomycetes</taxon>
        <taxon>Agaricomycetidae</taxon>
        <taxon>Agaricales</taxon>
        <taxon>Agaricineae</taxon>
        <taxon>Agaricaceae</taxon>
        <taxon>Leucocoprinus</taxon>
    </lineage>
</organism>
<protein>
    <recommendedName>
        <fullName evidence="2">DUF7918 domain-containing protein</fullName>
    </recommendedName>
</protein>
<gene>
    <name evidence="3" type="ORF">NP233_g3726</name>
</gene>
<keyword evidence="4" id="KW-1185">Reference proteome</keyword>
<sequence length="291" mass="33155">MPTYDNITIKIQISGEDVPEYFVETDQTAKTISCWEFSVIVNAEKRSRTWAAEFKADGHSAFCRAFTGGPTINKDIGWFDESLHTRRRLMFSEIHLVDDDNLLQASPETRIGEIQVRCCYFEAMGEDNAHISSSSFGTTEKLHEKAKKGISQRVGLGKSEQVAVSWRYIPKWQEDIVTFLFRYRPLGWLQAQGIAPPPPKAPTPAVELGSTKPETAHKRDPEAKVKKEDPENLEISGDEDEDDQELERLLTQVEEVRARKRRRKQQGGPSQKKVKREELPRGFHGEVIDLT</sequence>
<evidence type="ECO:0000256" key="1">
    <source>
        <dbReference type="SAM" id="MobiDB-lite"/>
    </source>
</evidence>
<feature type="region of interest" description="Disordered" evidence="1">
    <location>
        <begin position="191"/>
        <end position="291"/>
    </location>
</feature>
<reference evidence="3" key="1">
    <citation type="submission" date="2022-07" db="EMBL/GenBank/DDBJ databases">
        <title>Genome Sequence of Leucocoprinus birnbaumii.</title>
        <authorList>
            <person name="Buettner E."/>
        </authorList>
    </citation>
    <scope>NUCLEOTIDE SEQUENCE</scope>
    <source>
        <strain evidence="3">VT141</strain>
    </source>
</reference>
<dbReference type="AlphaFoldDB" id="A0AAD5YTM9"/>